<dbReference type="InterPro" id="IPR012337">
    <property type="entry name" value="RNaseH-like_sf"/>
</dbReference>
<proteinExistence type="predicted"/>
<reference evidence="1 2" key="1">
    <citation type="journal article" date="2024" name="Ann. Entomol. Soc. Am.">
        <title>Genomic analyses of the southern and eastern yellowjacket wasps (Hymenoptera: Vespidae) reveal evolutionary signatures of social life.</title>
        <authorList>
            <person name="Catto M.A."/>
            <person name="Caine P.B."/>
            <person name="Orr S.E."/>
            <person name="Hunt B.G."/>
            <person name="Goodisman M.A.D."/>
        </authorList>
    </citation>
    <scope>NUCLEOTIDE SEQUENCE [LARGE SCALE GENOMIC DNA]</scope>
    <source>
        <strain evidence="1">232</strain>
        <tissue evidence="1">Head and thorax</tissue>
    </source>
</reference>
<evidence type="ECO:0000313" key="2">
    <source>
        <dbReference type="Proteomes" id="UP001607303"/>
    </source>
</evidence>
<gene>
    <name evidence="1" type="ORF">V1477_000108</name>
</gene>
<protein>
    <submittedName>
        <fullName evidence="1">Krab-a domain-containing protein</fullName>
    </submittedName>
</protein>
<dbReference type="EMBL" id="JAYRBN010000002">
    <property type="protein sequence ID" value="KAL2751632.1"/>
    <property type="molecule type" value="Genomic_DNA"/>
</dbReference>
<dbReference type="InterPro" id="IPR036397">
    <property type="entry name" value="RNaseH_sf"/>
</dbReference>
<comment type="caution">
    <text evidence="1">The sequence shown here is derived from an EMBL/GenBank/DDBJ whole genome shotgun (WGS) entry which is preliminary data.</text>
</comment>
<dbReference type="SUPFAM" id="SSF53098">
    <property type="entry name" value="Ribonuclease H-like"/>
    <property type="match status" value="1"/>
</dbReference>
<evidence type="ECO:0000313" key="1">
    <source>
        <dbReference type="EMBL" id="KAL2751632.1"/>
    </source>
</evidence>
<name>A0ABD2D2L3_VESMC</name>
<dbReference type="AlphaFoldDB" id="A0ABD2D2L3"/>
<dbReference type="Proteomes" id="UP001607303">
    <property type="component" value="Unassembled WGS sequence"/>
</dbReference>
<accession>A0ABD2D2L3</accession>
<keyword evidence="2" id="KW-1185">Reference proteome</keyword>
<sequence>EVEDWCSTCTVCIIRKDPAGQGKIFTGNRFLSIVVVCFSKWVEVFSQNFRAKMITDTFFEQVVSRHGVSMELRTDQGSNFKSRLFKKIEGTWKTRTRVCIGS</sequence>
<organism evidence="1 2">
    <name type="scientific">Vespula maculifrons</name>
    <name type="common">Eastern yellow jacket</name>
    <name type="synonym">Wasp</name>
    <dbReference type="NCBI Taxonomy" id="7453"/>
    <lineage>
        <taxon>Eukaryota</taxon>
        <taxon>Metazoa</taxon>
        <taxon>Ecdysozoa</taxon>
        <taxon>Arthropoda</taxon>
        <taxon>Hexapoda</taxon>
        <taxon>Insecta</taxon>
        <taxon>Pterygota</taxon>
        <taxon>Neoptera</taxon>
        <taxon>Endopterygota</taxon>
        <taxon>Hymenoptera</taxon>
        <taxon>Apocrita</taxon>
        <taxon>Aculeata</taxon>
        <taxon>Vespoidea</taxon>
        <taxon>Vespidae</taxon>
        <taxon>Vespinae</taxon>
        <taxon>Vespula</taxon>
    </lineage>
</organism>
<feature type="non-terminal residue" evidence="1">
    <location>
        <position position="1"/>
    </location>
</feature>
<dbReference type="Gene3D" id="3.30.420.10">
    <property type="entry name" value="Ribonuclease H-like superfamily/Ribonuclease H"/>
    <property type="match status" value="1"/>
</dbReference>